<feature type="coiled-coil region" evidence="1">
    <location>
        <begin position="203"/>
        <end position="241"/>
    </location>
</feature>
<reference evidence="3 4" key="1">
    <citation type="submission" date="2016-04" db="EMBL/GenBank/DDBJ databases">
        <title>A degradative enzymes factory behind the ericoid mycorrhizal symbiosis.</title>
        <authorList>
            <consortium name="DOE Joint Genome Institute"/>
            <person name="Martino E."/>
            <person name="Morin E."/>
            <person name="Grelet G."/>
            <person name="Kuo A."/>
            <person name="Kohler A."/>
            <person name="Daghino S."/>
            <person name="Barry K."/>
            <person name="Choi C."/>
            <person name="Cichocki N."/>
            <person name="Clum A."/>
            <person name="Copeland A."/>
            <person name="Hainaut M."/>
            <person name="Haridas S."/>
            <person name="Labutti K."/>
            <person name="Lindquist E."/>
            <person name="Lipzen A."/>
            <person name="Khouja H.-R."/>
            <person name="Murat C."/>
            <person name="Ohm R."/>
            <person name="Olson A."/>
            <person name="Spatafora J."/>
            <person name="Veneault-Fourrey C."/>
            <person name="Henrissat B."/>
            <person name="Grigoriev I."/>
            <person name="Martin F."/>
            <person name="Perotto S."/>
        </authorList>
    </citation>
    <scope>NUCLEOTIDE SEQUENCE [LARGE SCALE GENOMIC DNA]</scope>
    <source>
        <strain evidence="3 4">F</strain>
    </source>
</reference>
<protein>
    <submittedName>
        <fullName evidence="3">Uncharacterized protein</fullName>
    </submittedName>
</protein>
<evidence type="ECO:0000313" key="4">
    <source>
        <dbReference type="Proteomes" id="UP000235786"/>
    </source>
</evidence>
<dbReference type="EMBL" id="KZ613946">
    <property type="protein sequence ID" value="PMD39638.1"/>
    <property type="molecule type" value="Genomic_DNA"/>
</dbReference>
<dbReference type="Proteomes" id="UP000235786">
    <property type="component" value="Unassembled WGS sequence"/>
</dbReference>
<organism evidence="3 4">
    <name type="scientific">Hyaloscypha variabilis (strain UAMH 11265 / GT02V1 / F)</name>
    <name type="common">Meliniomyces variabilis</name>
    <dbReference type="NCBI Taxonomy" id="1149755"/>
    <lineage>
        <taxon>Eukaryota</taxon>
        <taxon>Fungi</taxon>
        <taxon>Dikarya</taxon>
        <taxon>Ascomycota</taxon>
        <taxon>Pezizomycotina</taxon>
        <taxon>Leotiomycetes</taxon>
        <taxon>Helotiales</taxon>
        <taxon>Hyaloscyphaceae</taxon>
        <taxon>Hyaloscypha</taxon>
        <taxon>Hyaloscypha variabilis</taxon>
    </lineage>
</organism>
<keyword evidence="4" id="KW-1185">Reference proteome</keyword>
<gene>
    <name evidence="3" type="ORF">L207DRAFT_583500</name>
</gene>
<proteinExistence type="predicted"/>
<accession>A0A2J6RMA3</accession>
<evidence type="ECO:0000256" key="2">
    <source>
        <dbReference type="SAM" id="MobiDB-lite"/>
    </source>
</evidence>
<feature type="region of interest" description="Disordered" evidence="2">
    <location>
        <begin position="21"/>
        <end position="44"/>
    </location>
</feature>
<dbReference type="OrthoDB" id="10461829at2759"/>
<sequence>MASRHPLDSANRPLAIDRPLIQYPHPSQGTGENPVTGPSGSANIQSDQADLADDLSSLFAKTVDILRSINHKIHEVGTSHESHSASALLRHRYVERRLDMLVNYDEDKLSSLFDPLLEMRPAMVKNSEILLENIRQFHKKEMDQLATQEATMDSIYTAQIDRWDEFSMQLKTLHKAHVEAHEKMSKELKDHSKMQNEDHEFAAEKLEDMLDRQSDMHNVLTERLQEIYDRQELQEENLMEKLSAVHKDQTQLEINSMVKLNETQQQLADAVASHSKWSVLMYAAQERILDRLTAMEDRIDVFEARSASSSDQGSDTVNGAPVELRVTSCMLLSEKQASEMLSMMFELTEELNLRQVVP</sequence>
<evidence type="ECO:0000256" key="1">
    <source>
        <dbReference type="SAM" id="Coils"/>
    </source>
</evidence>
<dbReference type="AlphaFoldDB" id="A0A2J6RMA3"/>
<keyword evidence="1" id="KW-0175">Coiled coil</keyword>
<evidence type="ECO:0000313" key="3">
    <source>
        <dbReference type="EMBL" id="PMD39638.1"/>
    </source>
</evidence>
<name>A0A2J6RMA3_HYAVF</name>
<feature type="compositionally biased region" description="Polar residues" evidence="2">
    <location>
        <begin position="25"/>
        <end position="44"/>
    </location>
</feature>